<feature type="region of interest" description="Disordered" evidence="1">
    <location>
        <begin position="1"/>
        <end position="23"/>
    </location>
</feature>
<dbReference type="EMBL" id="JBEUSY010000399">
    <property type="protein sequence ID" value="KAL1234974.1"/>
    <property type="molecule type" value="Genomic_DNA"/>
</dbReference>
<feature type="compositionally biased region" description="Polar residues" evidence="1">
    <location>
        <begin position="1"/>
        <end position="16"/>
    </location>
</feature>
<accession>A0ABR3KDL8</accession>
<evidence type="ECO:0000313" key="2">
    <source>
        <dbReference type="EMBL" id="KAL1234974.1"/>
    </source>
</evidence>
<gene>
    <name evidence="2" type="ORF">TSPI_00860</name>
</gene>
<proteinExistence type="predicted"/>
<protein>
    <submittedName>
        <fullName evidence="2">DnaJ</fullName>
    </submittedName>
</protein>
<reference evidence="2 3" key="1">
    <citation type="submission" date="2024-07" db="EMBL/GenBank/DDBJ databases">
        <title>Enhanced genomic and transcriptomic resources for Trichinella pseudospiralis and T. spiralis underpin the discovery of pronounced molecular differences between stages and species.</title>
        <authorList>
            <person name="Pasi K.K."/>
            <person name="La Rosa G."/>
            <person name="Gomez-Morales M.A."/>
            <person name="Tosini F."/>
            <person name="Sumanam S."/>
            <person name="Young N.D."/>
            <person name="Chang B.C."/>
            <person name="Robin G.B."/>
        </authorList>
    </citation>
    <scope>NUCLEOTIDE SEQUENCE [LARGE SCALE GENOMIC DNA]</scope>
    <source>
        <strain evidence="2">ISS534</strain>
    </source>
</reference>
<comment type="caution">
    <text evidence="2">The sequence shown here is derived from an EMBL/GenBank/DDBJ whole genome shotgun (WGS) entry which is preliminary data.</text>
</comment>
<sequence>MVECSSSTAGRYSKISTPRRRQNAQCIHTPKLTLTSEISLKAAENTKISTPRRGQNAQCIHTPKLTLTSEISLKAAENTKISTPRRHSVLTPIFS</sequence>
<name>A0ABR3KDL8_TRISP</name>
<evidence type="ECO:0000313" key="3">
    <source>
        <dbReference type="Proteomes" id="UP001558632"/>
    </source>
</evidence>
<organism evidence="2 3">
    <name type="scientific">Trichinella spiralis</name>
    <name type="common">Trichina worm</name>
    <dbReference type="NCBI Taxonomy" id="6334"/>
    <lineage>
        <taxon>Eukaryota</taxon>
        <taxon>Metazoa</taxon>
        <taxon>Ecdysozoa</taxon>
        <taxon>Nematoda</taxon>
        <taxon>Enoplea</taxon>
        <taxon>Dorylaimia</taxon>
        <taxon>Trichinellida</taxon>
        <taxon>Trichinellidae</taxon>
        <taxon>Trichinella</taxon>
    </lineage>
</organism>
<dbReference type="Proteomes" id="UP001558632">
    <property type="component" value="Unassembled WGS sequence"/>
</dbReference>
<evidence type="ECO:0000256" key="1">
    <source>
        <dbReference type="SAM" id="MobiDB-lite"/>
    </source>
</evidence>
<keyword evidence="3" id="KW-1185">Reference proteome</keyword>